<evidence type="ECO:0000313" key="3">
    <source>
        <dbReference type="EMBL" id="SFO83268.1"/>
    </source>
</evidence>
<dbReference type="AlphaFoldDB" id="A0A1I5KE57"/>
<feature type="compositionally biased region" description="Basic and acidic residues" evidence="1">
    <location>
        <begin position="134"/>
        <end position="158"/>
    </location>
</feature>
<feature type="transmembrane region" description="Helical" evidence="2">
    <location>
        <begin position="85"/>
        <end position="109"/>
    </location>
</feature>
<dbReference type="OrthoDB" id="7407768at2"/>
<feature type="transmembrane region" description="Helical" evidence="2">
    <location>
        <begin position="38"/>
        <end position="64"/>
    </location>
</feature>
<gene>
    <name evidence="3" type="ORF">SAMN04488060_0137</name>
</gene>
<reference evidence="4" key="1">
    <citation type="submission" date="2016-10" db="EMBL/GenBank/DDBJ databases">
        <authorList>
            <person name="Varghese N."/>
            <person name="Submissions S."/>
        </authorList>
    </citation>
    <scope>NUCLEOTIDE SEQUENCE [LARGE SCALE GENOMIC DNA]</scope>
    <source>
        <strain evidence="4">CGMCC 1.7715</strain>
    </source>
</reference>
<feature type="region of interest" description="Disordered" evidence="1">
    <location>
        <begin position="119"/>
        <end position="158"/>
    </location>
</feature>
<keyword evidence="4" id="KW-1185">Reference proteome</keyword>
<dbReference type="RefSeq" id="WP_090476384.1">
    <property type="nucleotide sequence ID" value="NZ_FOWZ01000001.1"/>
</dbReference>
<feature type="transmembrane region" description="Helical" evidence="2">
    <location>
        <begin position="7"/>
        <end position="26"/>
    </location>
</feature>
<dbReference type="STRING" id="604088.SAMN04488060_0137"/>
<evidence type="ECO:0000256" key="2">
    <source>
        <dbReference type="SAM" id="Phobius"/>
    </source>
</evidence>
<keyword evidence="2" id="KW-0812">Transmembrane</keyword>
<sequence>MSRRATIICTLLVLPYLYLAYWWWSVLSSDNGVFSNELIVWSLGLMFLSPVVLVLLGGTAFISGTRNTKASMAQHDYQGAATSGGCAYFGLRALIAGAVLLAGMAWWVLDTPEPGRDRLGRICEKSPTGSSTRCRPDPERKKSALEQANEKRQREWWR</sequence>
<evidence type="ECO:0000256" key="1">
    <source>
        <dbReference type="SAM" id="MobiDB-lite"/>
    </source>
</evidence>
<dbReference type="EMBL" id="FOWZ01000001">
    <property type="protein sequence ID" value="SFO83268.1"/>
    <property type="molecule type" value="Genomic_DNA"/>
</dbReference>
<proteinExistence type="predicted"/>
<name>A0A1I5KE57_9SPHN</name>
<organism evidence="3 4">
    <name type="scientific">Qipengyuania nanhaisediminis</name>
    <dbReference type="NCBI Taxonomy" id="604088"/>
    <lineage>
        <taxon>Bacteria</taxon>
        <taxon>Pseudomonadati</taxon>
        <taxon>Pseudomonadota</taxon>
        <taxon>Alphaproteobacteria</taxon>
        <taxon>Sphingomonadales</taxon>
        <taxon>Erythrobacteraceae</taxon>
        <taxon>Qipengyuania</taxon>
    </lineage>
</organism>
<evidence type="ECO:0000313" key="4">
    <source>
        <dbReference type="Proteomes" id="UP000199331"/>
    </source>
</evidence>
<keyword evidence="2" id="KW-0472">Membrane</keyword>
<dbReference type="Proteomes" id="UP000199331">
    <property type="component" value="Unassembled WGS sequence"/>
</dbReference>
<protein>
    <submittedName>
        <fullName evidence="3">Uncharacterized protein</fullName>
    </submittedName>
</protein>
<keyword evidence="2" id="KW-1133">Transmembrane helix</keyword>
<accession>A0A1I5KE57</accession>